<dbReference type="Pfam" id="PF01252">
    <property type="entry name" value="Peptidase_A8"/>
    <property type="match status" value="1"/>
</dbReference>
<dbReference type="EC" id="3.4.23.36" evidence="9"/>
<keyword evidence="7 9" id="KW-1133">Transmembrane helix</keyword>
<evidence type="ECO:0000256" key="10">
    <source>
        <dbReference type="RuleBase" id="RU000594"/>
    </source>
</evidence>
<dbReference type="GO" id="GO:0005886">
    <property type="term" value="C:plasma membrane"/>
    <property type="evidence" value="ECO:0007669"/>
    <property type="project" value="UniProtKB-SubCell"/>
</dbReference>
<feature type="transmembrane region" description="Helical" evidence="9">
    <location>
        <begin position="124"/>
        <end position="146"/>
    </location>
</feature>
<organism evidence="12 13">
    <name type="scientific">Candidatus Faecivivens stercoripullorum</name>
    <dbReference type="NCBI Taxonomy" id="2840805"/>
    <lineage>
        <taxon>Bacteria</taxon>
        <taxon>Bacillati</taxon>
        <taxon>Bacillota</taxon>
        <taxon>Clostridia</taxon>
        <taxon>Eubacteriales</taxon>
        <taxon>Oscillospiraceae</taxon>
        <taxon>Oscillospiraceae incertae sedis</taxon>
        <taxon>Candidatus Faecivivens</taxon>
    </lineage>
</organism>
<comment type="catalytic activity">
    <reaction evidence="9 10">
        <text>Release of signal peptides from bacterial membrane prolipoproteins. Hydrolyzes -Xaa-Yaa-Zaa-|-(S,diacylglyceryl)Cys-, in which Xaa is hydrophobic (preferably Leu), and Yaa (Ala or Ser) and Zaa (Gly or Ala) have small, neutral side chains.</text>
        <dbReference type="EC" id="3.4.23.36"/>
    </reaction>
</comment>
<evidence type="ECO:0000256" key="7">
    <source>
        <dbReference type="ARBA" id="ARBA00022989"/>
    </source>
</evidence>
<proteinExistence type="inferred from homology"/>
<comment type="caution">
    <text evidence="12">The sequence shown here is derived from an EMBL/GenBank/DDBJ whole genome shotgun (WGS) entry which is preliminary data.</text>
</comment>
<dbReference type="GO" id="GO:0006508">
    <property type="term" value="P:proteolysis"/>
    <property type="evidence" value="ECO:0007669"/>
    <property type="project" value="UniProtKB-KW"/>
</dbReference>
<gene>
    <name evidence="9 12" type="primary">lspA</name>
    <name evidence="12" type="ORF">IAC43_05285</name>
</gene>
<comment type="caution">
    <text evidence="9">Lacks conserved residue(s) required for the propagation of feature annotation.</text>
</comment>
<dbReference type="AlphaFoldDB" id="A0A9D1H642"/>
<dbReference type="PANTHER" id="PTHR33695:SF1">
    <property type="entry name" value="LIPOPROTEIN SIGNAL PEPTIDASE"/>
    <property type="match status" value="1"/>
</dbReference>
<evidence type="ECO:0000313" key="12">
    <source>
        <dbReference type="EMBL" id="HIT94577.1"/>
    </source>
</evidence>
<dbReference type="HAMAP" id="MF_00161">
    <property type="entry name" value="LspA"/>
    <property type="match status" value="1"/>
</dbReference>
<dbReference type="GO" id="GO:0004190">
    <property type="term" value="F:aspartic-type endopeptidase activity"/>
    <property type="evidence" value="ECO:0007669"/>
    <property type="project" value="UniProtKB-UniRule"/>
</dbReference>
<evidence type="ECO:0000256" key="2">
    <source>
        <dbReference type="ARBA" id="ARBA00022475"/>
    </source>
</evidence>
<protein>
    <recommendedName>
        <fullName evidence="9">Lipoprotein signal peptidase</fullName>
        <ecNumber evidence="9">3.4.23.36</ecNumber>
    </recommendedName>
    <alternativeName>
        <fullName evidence="9">Prolipoprotein signal peptidase</fullName>
    </alternativeName>
    <alternativeName>
        <fullName evidence="9">Signal peptidase II</fullName>
        <shortName evidence="9">SPase II</shortName>
    </alternativeName>
</protein>
<dbReference type="EMBL" id="DVLW01000144">
    <property type="protein sequence ID" value="HIT94577.1"/>
    <property type="molecule type" value="Genomic_DNA"/>
</dbReference>
<comment type="similarity">
    <text evidence="1 9 11">Belongs to the peptidase A8 family.</text>
</comment>
<evidence type="ECO:0000256" key="8">
    <source>
        <dbReference type="ARBA" id="ARBA00023136"/>
    </source>
</evidence>
<reference evidence="12" key="2">
    <citation type="journal article" date="2021" name="PeerJ">
        <title>Extensive microbial diversity within the chicken gut microbiome revealed by metagenomics and culture.</title>
        <authorList>
            <person name="Gilroy R."/>
            <person name="Ravi A."/>
            <person name="Getino M."/>
            <person name="Pursley I."/>
            <person name="Horton D.L."/>
            <person name="Alikhan N.F."/>
            <person name="Baker D."/>
            <person name="Gharbi K."/>
            <person name="Hall N."/>
            <person name="Watson M."/>
            <person name="Adriaenssens E.M."/>
            <person name="Foster-Nyarko E."/>
            <person name="Jarju S."/>
            <person name="Secka A."/>
            <person name="Antonio M."/>
            <person name="Oren A."/>
            <person name="Chaudhuri R.R."/>
            <person name="La Ragione R."/>
            <person name="Hildebrand F."/>
            <person name="Pallen M.J."/>
        </authorList>
    </citation>
    <scope>NUCLEOTIDE SEQUENCE</scope>
    <source>
        <strain evidence="12">ChiBcec7-5410</strain>
    </source>
</reference>
<comment type="subcellular location">
    <subcellularLocation>
        <location evidence="9">Cell membrane</location>
        <topology evidence="9">Multi-pass membrane protein</topology>
    </subcellularLocation>
</comment>
<keyword evidence="2 9" id="KW-1003">Cell membrane</keyword>
<dbReference type="PRINTS" id="PR00781">
    <property type="entry name" value="LIPOSIGPTASE"/>
</dbReference>
<dbReference type="PANTHER" id="PTHR33695">
    <property type="entry name" value="LIPOPROTEIN SIGNAL PEPTIDASE"/>
    <property type="match status" value="1"/>
</dbReference>
<feature type="active site" evidence="9">
    <location>
        <position position="130"/>
    </location>
</feature>
<evidence type="ECO:0000256" key="1">
    <source>
        <dbReference type="ARBA" id="ARBA00006139"/>
    </source>
</evidence>
<keyword evidence="6 9" id="KW-0378">Hydrolase</keyword>
<comment type="function">
    <text evidence="9 10">This protein specifically catalyzes the removal of signal peptides from prolipoproteins.</text>
</comment>
<dbReference type="InterPro" id="IPR001872">
    <property type="entry name" value="Peptidase_A8"/>
</dbReference>
<evidence type="ECO:0000256" key="3">
    <source>
        <dbReference type="ARBA" id="ARBA00022670"/>
    </source>
</evidence>
<comment type="pathway">
    <text evidence="9">Protein modification; lipoprotein biosynthesis (signal peptide cleavage).</text>
</comment>
<keyword evidence="8 9" id="KW-0472">Membrane</keyword>
<dbReference type="Proteomes" id="UP000824160">
    <property type="component" value="Unassembled WGS sequence"/>
</dbReference>
<dbReference type="NCBIfam" id="TIGR00077">
    <property type="entry name" value="lspA"/>
    <property type="match status" value="1"/>
</dbReference>
<keyword evidence="5 9" id="KW-0064">Aspartyl protease</keyword>
<name>A0A9D1H642_9FIRM</name>
<evidence type="ECO:0000256" key="5">
    <source>
        <dbReference type="ARBA" id="ARBA00022750"/>
    </source>
</evidence>
<reference evidence="12" key="1">
    <citation type="submission" date="2020-10" db="EMBL/GenBank/DDBJ databases">
        <authorList>
            <person name="Gilroy R."/>
        </authorList>
    </citation>
    <scope>NUCLEOTIDE SEQUENCE</scope>
    <source>
        <strain evidence="12">ChiBcec7-5410</strain>
    </source>
</reference>
<keyword evidence="4 9" id="KW-0812">Transmembrane</keyword>
<feature type="transmembrane region" description="Helical" evidence="9">
    <location>
        <begin position="87"/>
        <end position="104"/>
    </location>
</feature>
<dbReference type="PROSITE" id="PS00855">
    <property type="entry name" value="SPASE_II"/>
    <property type="match status" value="1"/>
</dbReference>
<evidence type="ECO:0000256" key="9">
    <source>
        <dbReference type="HAMAP-Rule" id="MF_00161"/>
    </source>
</evidence>
<accession>A0A9D1H642</accession>
<evidence type="ECO:0000256" key="11">
    <source>
        <dbReference type="RuleBase" id="RU004181"/>
    </source>
</evidence>
<feature type="active site" evidence="9">
    <location>
        <position position="114"/>
    </location>
</feature>
<evidence type="ECO:0000256" key="4">
    <source>
        <dbReference type="ARBA" id="ARBA00022692"/>
    </source>
</evidence>
<feature type="transmembrane region" description="Helical" evidence="9">
    <location>
        <begin position="61"/>
        <end position="80"/>
    </location>
</feature>
<evidence type="ECO:0000313" key="13">
    <source>
        <dbReference type="Proteomes" id="UP000824160"/>
    </source>
</evidence>
<sequence>MVPYLALLLSALLAVADQLLKLLVKTELAPIGDIPLIKDVLHLTYVENRGMAFGMMQGQKWLLIWVTALVLLVLIAGIIMGKIRKPATLFTTAVIIGGGVGNLIDRVYRGYVIDYIDFRIINFAVFNFADICVTCGTTVLLVILFMEMLHEGKNPESNPSVKS</sequence>
<evidence type="ECO:0000256" key="6">
    <source>
        <dbReference type="ARBA" id="ARBA00022801"/>
    </source>
</evidence>
<keyword evidence="3 9" id="KW-0645">Protease</keyword>